<accession>A0A2L2TUY8</accession>
<protein>
    <submittedName>
        <fullName evidence="1">Uncharacterized protein</fullName>
    </submittedName>
</protein>
<keyword evidence="2" id="KW-1185">Reference proteome</keyword>
<dbReference type="EMBL" id="LN649229">
    <property type="protein sequence ID" value="CEI65300.1"/>
    <property type="molecule type" value="Genomic_DNA"/>
</dbReference>
<reference evidence="2" key="1">
    <citation type="submission" date="2014-10" db="EMBL/GenBank/DDBJ databases">
        <authorList>
            <person name="King R."/>
        </authorList>
    </citation>
    <scope>NUCLEOTIDE SEQUENCE [LARGE SCALE GENOMIC DNA]</scope>
    <source>
        <strain evidence="2">A3/5</strain>
    </source>
</reference>
<dbReference type="Proteomes" id="UP000245910">
    <property type="component" value="Chromosome I"/>
</dbReference>
<sequence length="75" mass="8467">MNRGSFWCISIPESEAQTETATIEFCLALLLHTITSEKAILATKEANKKHTIIGLFRWVMVLKLKKKGRFGLAEC</sequence>
<evidence type="ECO:0000313" key="1">
    <source>
        <dbReference type="EMBL" id="CEI65300.1"/>
    </source>
</evidence>
<dbReference type="AlphaFoldDB" id="A0A2L2TUY8"/>
<organism evidence="1 2">
    <name type="scientific">Fusarium venenatum</name>
    <dbReference type="NCBI Taxonomy" id="56646"/>
    <lineage>
        <taxon>Eukaryota</taxon>
        <taxon>Fungi</taxon>
        <taxon>Dikarya</taxon>
        <taxon>Ascomycota</taxon>
        <taxon>Pezizomycotina</taxon>
        <taxon>Sordariomycetes</taxon>
        <taxon>Hypocreomycetidae</taxon>
        <taxon>Hypocreales</taxon>
        <taxon>Nectriaceae</taxon>
        <taxon>Fusarium</taxon>
    </lineage>
</organism>
<name>A0A2L2TUY8_9HYPO</name>
<evidence type="ECO:0000313" key="2">
    <source>
        <dbReference type="Proteomes" id="UP000245910"/>
    </source>
</evidence>
<proteinExistence type="predicted"/>